<dbReference type="EMBL" id="NNRR02000001">
    <property type="protein sequence ID" value="MDZ7544585.1"/>
    <property type="molecule type" value="Genomic_DNA"/>
</dbReference>
<feature type="transmembrane region" description="Helical" evidence="1">
    <location>
        <begin position="135"/>
        <end position="154"/>
    </location>
</feature>
<keyword evidence="1" id="KW-0472">Membrane</keyword>
<evidence type="ECO:0000256" key="1">
    <source>
        <dbReference type="SAM" id="Phobius"/>
    </source>
</evidence>
<keyword evidence="1" id="KW-1133">Transmembrane helix</keyword>
<feature type="transmembrane region" description="Helical" evidence="1">
    <location>
        <begin position="160"/>
        <end position="178"/>
    </location>
</feature>
<dbReference type="RefSeq" id="WP_240320592.1">
    <property type="nucleotide sequence ID" value="NZ_NNRR02000001.1"/>
</dbReference>
<comment type="caution">
    <text evidence="2">The sequence shown here is derived from an EMBL/GenBank/DDBJ whole genome shotgun (WGS) entry which is preliminary data.</text>
</comment>
<feature type="transmembrane region" description="Helical" evidence="1">
    <location>
        <begin position="231"/>
        <end position="252"/>
    </location>
</feature>
<accession>A0ABU5MQE9</accession>
<feature type="transmembrane region" description="Helical" evidence="1">
    <location>
        <begin position="68"/>
        <end position="87"/>
    </location>
</feature>
<reference evidence="2 3" key="1">
    <citation type="journal article" date="2021" name="Microb. Ecol.">
        <title>A Generalist Lifestyle Allows Rare Gardnerella spp. to Persist at Low Levels in the Vaginal Microbiome.</title>
        <authorList>
            <person name="Khan S."/>
            <person name="Vancuren S.J."/>
            <person name="Hill J.E."/>
        </authorList>
    </citation>
    <scope>NUCLEOTIDE SEQUENCE [LARGE SCALE GENOMIC DNA]</scope>
    <source>
        <strain evidence="2 3">GH020</strain>
    </source>
</reference>
<proteinExistence type="predicted"/>
<gene>
    <name evidence="2" type="ORF">CG393_002670</name>
</gene>
<organism evidence="2 3">
    <name type="scientific">Gardnerella piotii</name>
    <dbReference type="NCBI Taxonomy" id="2792977"/>
    <lineage>
        <taxon>Bacteria</taxon>
        <taxon>Bacillati</taxon>
        <taxon>Actinomycetota</taxon>
        <taxon>Actinomycetes</taxon>
        <taxon>Bifidobacteriales</taxon>
        <taxon>Bifidobacteriaceae</taxon>
        <taxon>Gardnerella</taxon>
    </lineage>
</organism>
<protein>
    <submittedName>
        <fullName evidence="2">Permease</fullName>
    </submittedName>
</protein>
<evidence type="ECO:0000313" key="2">
    <source>
        <dbReference type="EMBL" id="MDZ7544585.1"/>
    </source>
</evidence>
<keyword evidence="3" id="KW-1185">Reference proteome</keyword>
<keyword evidence="1" id="KW-0812">Transmembrane</keyword>
<name>A0ABU5MQE9_9BIFI</name>
<sequence length="253" mass="28783">MVVVGSPAATIFINNCNKLITIIRIEATRPMCFKNRNSQNDSKVKTCKECIDDCKECIDKKTLDSISCWIVSFYLLLAAIPVSAVFIFYKTDTFIGCLSILLFMLAAYITIICFYAYSEKVECKEIYDDLKPNNLYMLILTTLVGLLSIISTCIKSDDYIKINALVILLVTCCIGVKVKSYNNKYALTKIDIDYMPTANKYSKIRKYVKESELLVKKKSYLKYYKEMETNYLMMSALCTFLTSVLGISSISLL</sequence>
<evidence type="ECO:0000313" key="3">
    <source>
        <dbReference type="Proteomes" id="UP000257886"/>
    </source>
</evidence>
<feature type="transmembrane region" description="Helical" evidence="1">
    <location>
        <begin position="93"/>
        <end position="115"/>
    </location>
</feature>
<dbReference type="Proteomes" id="UP000257886">
    <property type="component" value="Unassembled WGS sequence"/>
</dbReference>